<dbReference type="GO" id="GO:0005886">
    <property type="term" value="C:plasma membrane"/>
    <property type="evidence" value="ECO:0007669"/>
    <property type="project" value="TreeGrafter"/>
</dbReference>
<sequence length="396" mass="44232">MASQTENKVDPPEEIIKEEKFMYAEDLDLARVDLFLEEKMAATALGHHRLSISSNGGDGEKDEIITVAPAAAAEAAWEMDFSKLHIPKNVEIKKGYHGVLFRADYGGRDVAVKILQWGADGYSTPDQIAHLRASLKEVAAAWHEIDHPNITKFHGASIGADLDDIPAAAADEISSSVAARAASVSWVVVEYLTGGTLKHHLIQHIDSKLPYKDVVDLALAMARGLSYLHSRKIVHRDVKTENMLLDDEGNLKIADFGVARIEVDPKEMTGNTGTLIYMAPEVLDRKPYNHKCDVYSFGICLWEIYCCQMPYVDCNFADLSWKIVHSHLRPEIPRCCPKDLAKIMQRCWDANPEKRPEMEEVIRLLQALNIKKGRGMLPRKKKSSGCFCLPLGRRSS</sequence>
<keyword evidence="3" id="KW-1185">Reference proteome</keyword>
<dbReference type="PANTHER" id="PTHR44329:SF287">
    <property type="entry name" value="OS12G0605900 PROTEIN"/>
    <property type="match status" value="1"/>
</dbReference>
<evidence type="ECO:0000313" key="3">
    <source>
        <dbReference type="Proteomes" id="UP000032180"/>
    </source>
</evidence>
<dbReference type="Gramene" id="LPERR05G07080.1">
    <property type="protein sequence ID" value="LPERR05G07080.1"/>
    <property type="gene ID" value="LPERR05G07080"/>
</dbReference>
<dbReference type="InterPro" id="IPR008271">
    <property type="entry name" value="Ser/Thr_kinase_AS"/>
</dbReference>
<dbReference type="HOGENOM" id="CLU_000288_7_35_1"/>
<dbReference type="Gene3D" id="3.30.200.20">
    <property type="entry name" value="Phosphorylase Kinase, domain 1"/>
    <property type="match status" value="1"/>
</dbReference>
<dbReference type="PROSITE" id="PS00108">
    <property type="entry name" value="PROTEIN_KINASE_ST"/>
    <property type="match status" value="1"/>
</dbReference>
<dbReference type="AlphaFoldDB" id="A0A0D9WEA3"/>
<reference evidence="2" key="3">
    <citation type="submission" date="2015-04" db="UniProtKB">
        <authorList>
            <consortium name="EnsemblPlants"/>
        </authorList>
    </citation>
    <scope>IDENTIFICATION</scope>
</reference>
<proteinExistence type="predicted"/>
<dbReference type="SMART" id="SM00220">
    <property type="entry name" value="S_TKc"/>
    <property type="match status" value="1"/>
</dbReference>
<accession>A0A0D9WEA3</accession>
<dbReference type="SUPFAM" id="SSF56112">
    <property type="entry name" value="Protein kinase-like (PK-like)"/>
    <property type="match status" value="1"/>
</dbReference>
<dbReference type="Gene3D" id="1.10.510.10">
    <property type="entry name" value="Transferase(Phosphotransferase) domain 1"/>
    <property type="match status" value="1"/>
</dbReference>
<dbReference type="GO" id="GO:0004674">
    <property type="term" value="F:protein serine/threonine kinase activity"/>
    <property type="evidence" value="ECO:0007669"/>
    <property type="project" value="TreeGrafter"/>
</dbReference>
<evidence type="ECO:0000313" key="2">
    <source>
        <dbReference type="EnsemblPlants" id="LPERR05G07080.1"/>
    </source>
</evidence>
<dbReference type="InterPro" id="IPR011009">
    <property type="entry name" value="Kinase-like_dom_sf"/>
</dbReference>
<dbReference type="GO" id="GO:0005524">
    <property type="term" value="F:ATP binding"/>
    <property type="evidence" value="ECO:0007669"/>
    <property type="project" value="InterPro"/>
</dbReference>
<feature type="domain" description="Protein kinase" evidence="1">
    <location>
        <begin position="86"/>
        <end position="368"/>
    </location>
</feature>
<dbReference type="PROSITE" id="PS50011">
    <property type="entry name" value="PROTEIN_KINASE_DOM"/>
    <property type="match status" value="1"/>
</dbReference>
<organism evidence="2 3">
    <name type="scientific">Leersia perrieri</name>
    <dbReference type="NCBI Taxonomy" id="77586"/>
    <lineage>
        <taxon>Eukaryota</taxon>
        <taxon>Viridiplantae</taxon>
        <taxon>Streptophyta</taxon>
        <taxon>Embryophyta</taxon>
        <taxon>Tracheophyta</taxon>
        <taxon>Spermatophyta</taxon>
        <taxon>Magnoliopsida</taxon>
        <taxon>Liliopsida</taxon>
        <taxon>Poales</taxon>
        <taxon>Poaceae</taxon>
        <taxon>BOP clade</taxon>
        <taxon>Oryzoideae</taxon>
        <taxon>Oryzeae</taxon>
        <taxon>Oryzinae</taxon>
        <taxon>Leersia</taxon>
    </lineage>
</organism>
<dbReference type="InterPro" id="IPR051681">
    <property type="entry name" value="Ser/Thr_Kinases-Pseudokinases"/>
</dbReference>
<dbReference type="STRING" id="77586.A0A0D9WEA3"/>
<reference evidence="3" key="2">
    <citation type="submission" date="2013-12" db="EMBL/GenBank/DDBJ databases">
        <authorList>
            <person name="Yu Y."/>
            <person name="Lee S."/>
            <person name="de Baynast K."/>
            <person name="Wissotski M."/>
            <person name="Liu L."/>
            <person name="Talag J."/>
            <person name="Goicoechea J."/>
            <person name="Angelova A."/>
            <person name="Jetty R."/>
            <person name="Kudrna D."/>
            <person name="Golser W."/>
            <person name="Rivera L."/>
            <person name="Zhang J."/>
            <person name="Wing R."/>
        </authorList>
    </citation>
    <scope>NUCLEOTIDE SEQUENCE</scope>
</reference>
<dbReference type="PANTHER" id="PTHR44329">
    <property type="entry name" value="SERINE/THREONINE-PROTEIN KINASE TNNI3K-RELATED"/>
    <property type="match status" value="1"/>
</dbReference>
<dbReference type="CDD" id="cd13999">
    <property type="entry name" value="STKc_MAP3K-like"/>
    <property type="match status" value="1"/>
</dbReference>
<protein>
    <recommendedName>
        <fullName evidence="1">Protein kinase domain-containing protein</fullName>
    </recommendedName>
</protein>
<dbReference type="eggNOG" id="KOG0192">
    <property type="taxonomic scope" value="Eukaryota"/>
</dbReference>
<evidence type="ECO:0000259" key="1">
    <source>
        <dbReference type="PROSITE" id="PS50011"/>
    </source>
</evidence>
<dbReference type="EnsemblPlants" id="LPERR05G07080.1">
    <property type="protein sequence ID" value="LPERR05G07080.1"/>
    <property type="gene ID" value="LPERR05G07080"/>
</dbReference>
<dbReference type="InterPro" id="IPR001245">
    <property type="entry name" value="Ser-Thr/Tyr_kinase_cat_dom"/>
</dbReference>
<name>A0A0D9WEA3_9ORYZ</name>
<dbReference type="Pfam" id="PF07714">
    <property type="entry name" value="PK_Tyr_Ser-Thr"/>
    <property type="match status" value="1"/>
</dbReference>
<reference evidence="2 3" key="1">
    <citation type="submission" date="2012-08" db="EMBL/GenBank/DDBJ databases">
        <title>Oryza genome evolution.</title>
        <authorList>
            <person name="Wing R.A."/>
        </authorList>
    </citation>
    <scope>NUCLEOTIDE SEQUENCE</scope>
</reference>
<dbReference type="Proteomes" id="UP000032180">
    <property type="component" value="Chromosome 5"/>
</dbReference>
<dbReference type="InterPro" id="IPR000719">
    <property type="entry name" value="Prot_kinase_dom"/>
</dbReference>
<dbReference type="PRINTS" id="PR00109">
    <property type="entry name" value="TYRKINASE"/>
</dbReference>